<keyword evidence="4" id="KW-1185">Reference proteome</keyword>
<evidence type="ECO:0000256" key="2">
    <source>
        <dbReference type="SAM" id="Phobius"/>
    </source>
</evidence>
<proteinExistence type="predicted"/>
<feature type="transmembrane region" description="Helical" evidence="2">
    <location>
        <begin position="133"/>
        <end position="158"/>
    </location>
</feature>
<reference evidence="3 4" key="1">
    <citation type="submission" date="2020-08" db="EMBL/GenBank/DDBJ databases">
        <title>Sequencing the genomes of 1000 actinobacteria strains.</title>
        <authorList>
            <person name="Klenk H.-P."/>
        </authorList>
    </citation>
    <scope>NUCLEOTIDE SEQUENCE [LARGE SCALE GENOMIC DNA]</scope>
    <source>
        <strain evidence="3 4">DSM 45362</strain>
    </source>
</reference>
<comment type="caution">
    <text evidence="3">The sequence shown here is derived from an EMBL/GenBank/DDBJ whole genome shotgun (WGS) entry which is preliminary data.</text>
</comment>
<evidence type="ECO:0000256" key="1">
    <source>
        <dbReference type="SAM" id="MobiDB-lite"/>
    </source>
</evidence>
<feature type="region of interest" description="Disordered" evidence="1">
    <location>
        <begin position="48"/>
        <end position="117"/>
    </location>
</feature>
<sequence length="170" mass="18367">MEISADDFGELWGRDVQAGPPLGLPQTGYSFLLQQKVTVRTSSWKGLELYSTDDDQEDTDTAKQTHRQAEDKVAARKKPTIPKAKPKVKAKAPAAKHRPNRGRSHNKFSRSGSGTGAWRDGVRGGGWGDLGSLIFSLAIGFAVAGILACFMSVVFGVASIRYKADYVLVA</sequence>
<dbReference type="EMBL" id="JACHMN010000002">
    <property type="protein sequence ID" value="MBB5868607.1"/>
    <property type="molecule type" value="Genomic_DNA"/>
</dbReference>
<feature type="compositionally biased region" description="Basic residues" evidence="1">
    <location>
        <begin position="75"/>
        <end position="108"/>
    </location>
</feature>
<feature type="compositionally biased region" description="Basic and acidic residues" evidence="1">
    <location>
        <begin position="60"/>
        <end position="74"/>
    </location>
</feature>
<protein>
    <submittedName>
        <fullName evidence="3">Uncharacterized protein</fullName>
    </submittedName>
</protein>
<keyword evidence="2" id="KW-0812">Transmembrane</keyword>
<dbReference type="RefSeq" id="WP_184834668.1">
    <property type="nucleotide sequence ID" value="NZ_JACHMN010000002.1"/>
</dbReference>
<organism evidence="3 4">
    <name type="scientific">Allocatelliglobosispora scoriae</name>
    <dbReference type="NCBI Taxonomy" id="643052"/>
    <lineage>
        <taxon>Bacteria</taxon>
        <taxon>Bacillati</taxon>
        <taxon>Actinomycetota</taxon>
        <taxon>Actinomycetes</taxon>
        <taxon>Micromonosporales</taxon>
        <taxon>Micromonosporaceae</taxon>
        <taxon>Allocatelliglobosispora</taxon>
    </lineage>
</organism>
<evidence type="ECO:0000313" key="3">
    <source>
        <dbReference type="EMBL" id="MBB5868607.1"/>
    </source>
</evidence>
<feature type="region of interest" description="Disordered" evidence="1">
    <location>
        <begin position="1"/>
        <end position="27"/>
    </location>
</feature>
<gene>
    <name evidence="3" type="ORF">F4553_001986</name>
</gene>
<accession>A0A841BHN0</accession>
<evidence type="ECO:0000313" key="4">
    <source>
        <dbReference type="Proteomes" id="UP000587527"/>
    </source>
</evidence>
<dbReference type="AlphaFoldDB" id="A0A841BHN0"/>
<keyword evidence="2" id="KW-1133">Transmembrane helix</keyword>
<name>A0A841BHN0_9ACTN</name>
<keyword evidence="2" id="KW-0472">Membrane</keyword>
<dbReference type="Proteomes" id="UP000587527">
    <property type="component" value="Unassembled WGS sequence"/>
</dbReference>